<dbReference type="InterPro" id="IPR018247">
    <property type="entry name" value="EF_Hand_1_Ca_BS"/>
</dbReference>
<feature type="domain" description="EF-hand" evidence="2">
    <location>
        <begin position="16"/>
        <end position="51"/>
    </location>
</feature>
<keyword evidence="4" id="KW-1185">Reference proteome</keyword>
<feature type="domain" description="EF-hand" evidence="2">
    <location>
        <begin position="58"/>
        <end position="85"/>
    </location>
</feature>
<dbReference type="EMBL" id="JAPFFF010000031">
    <property type="protein sequence ID" value="KAK8845262.1"/>
    <property type="molecule type" value="Genomic_DNA"/>
</dbReference>
<feature type="domain" description="EF-hand" evidence="2">
    <location>
        <begin position="88"/>
        <end position="123"/>
    </location>
</feature>
<organism evidence="3 4">
    <name type="scientific">Tritrichomonas musculus</name>
    <dbReference type="NCBI Taxonomy" id="1915356"/>
    <lineage>
        <taxon>Eukaryota</taxon>
        <taxon>Metamonada</taxon>
        <taxon>Parabasalia</taxon>
        <taxon>Tritrichomonadida</taxon>
        <taxon>Tritrichomonadidae</taxon>
        <taxon>Tritrichomonas</taxon>
    </lineage>
</organism>
<accession>A0ABR2HF44</accession>
<dbReference type="PROSITE" id="PS00018">
    <property type="entry name" value="EF_HAND_1"/>
    <property type="match status" value="2"/>
</dbReference>
<evidence type="ECO:0000313" key="3">
    <source>
        <dbReference type="EMBL" id="KAK8845262.1"/>
    </source>
</evidence>
<keyword evidence="1" id="KW-0106">Calcium</keyword>
<reference evidence="3 4" key="1">
    <citation type="submission" date="2024-04" db="EMBL/GenBank/DDBJ databases">
        <title>Tritrichomonas musculus Genome.</title>
        <authorList>
            <person name="Alves-Ferreira E."/>
            <person name="Grigg M."/>
            <person name="Lorenzi H."/>
            <person name="Galac M."/>
        </authorList>
    </citation>
    <scope>NUCLEOTIDE SEQUENCE [LARGE SCALE GENOMIC DNA]</scope>
    <source>
        <strain evidence="3 4">EAF2021</strain>
    </source>
</reference>
<sequence length="161" mass="19463">MNADTYRSQTFHMTPEQNHMTRQIFDYFDINGDGKLNFEEAKIFMLKYDIDQIFIPLAFELCDINNDKIISFEEFNIFFLLLGDVEDNPSIIYKNLFDKFDKKEKGFLEGEEIKEILKYLFKDLTDHKLEFYSEYFDKNQDGKLDFNEISYILDIINEKRY</sequence>
<evidence type="ECO:0000256" key="1">
    <source>
        <dbReference type="ARBA" id="ARBA00022837"/>
    </source>
</evidence>
<dbReference type="Pfam" id="PF13202">
    <property type="entry name" value="EF-hand_5"/>
    <property type="match status" value="1"/>
</dbReference>
<dbReference type="PROSITE" id="PS50222">
    <property type="entry name" value="EF_HAND_2"/>
    <property type="match status" value="4"/>
</dbReference>
<name>A0ABR2HF44_9EUKA</name>
<comment type="caution">
    <text evidence="3">The sequence shown here is derived from an EMBL/GenBank/DDBJ whole genome shotgun (WGS) entry which is preliminary data.</text>
</comment>
<gene>
    <name evidence="3" type="ORF">M9Y10_021455</name>
</gene>
<proteinExistence type="predicted"/>
<evidence type="ECO:0000259" key="2">
    <source>
        <dbReference type="PROSITE" id="PS50222"/>
    </source>
</evidence>
<dbReference type="InterPro" id="IPR002048">
    <property type="entry name" value="EF_hand_dom"/>
</dbReference>
<dbReference type="Gene3D" id="1.10.238.10">
    <property type="entry name" value="EF-hand"/>
    <property type="match status" value="2"/>
</dbReference>
<feature type="domain" description="EF-hand" evidence="2">
    <location>
        <begin position="124"/>
        <end position="159"/>
    </location>
</feature>
<dbReference type="SMART" id="SM00054">
    <property type="entry name" value="EFh"/>
    <property type="match status" value="4"/>
</dbReference>
<evidence type="ECO:0000313" key="4">
    <source>
        <dbReference type="Proteomes" id="UP001470230"/>
    </source>
</evidence>
<dbReference type="SUPFAM" id="SSF47473">
    <property type="entry name" value="EF-hand"/>
    <property type="match status" value="1"/>
</dbReference>
<dbReference type="Pfam" id="PF13499">
    <property type="entry name" value="EF-hand_7"/>
    <property type="match status" value="1"/>
</dbReference>
<dbReference type="InterPro" id="IPR011992">
    <property type="entry name" value="EF-hand-dom_pair"/>
</dbReference>
<dbReference type="Proteomes" id="UP001470230">
    <property type="component" value="Unassembled WGS sequence"/>
</dbReference>
<protein>
    <submittedName>
        <fullName evidence="3">Calcium-binding component of the spindle pole body (SPB) half-bridge</fullName>
    </submittedName>
</protein>